<dbReference type="EMBL" id="PGUY01000069">
    <property type="protein sequence ID" value="PLT28043.1"/>
    <property type="molecule type" value="Genomic_DNA"/>
</dbReference>
<dbReference type="Pfam" id="PF05256">
    <property type="entry name" value="UPF0223"/>
    <property type="match status" value="1"/>
</dbReference>
<evidence type="ECO:0000313" key="3">
    <source>
        <dbReference type="Proteomes" id="UP000234748"/>
    </source>
</evidence>
<name>A0A2N5M175_9BACI</name>
<evidence type="ECO:0000313" key="2">
    <source>
        <dbReference type="EMBL" id="PLT28043.1"/>
    </source>
</evidence>
<reference evidence="2 3" key="1">
    <citation type="submission" date="2017-11" db="EMBL/GenBank/DDBJ databases">
        <title>Comparitive Functional Genomics of Dry Heat Resistant strains isolated from the Viking Spacecraft.</title>
        <authorList>
            <person name="Seuylemezian A."/>
            <person name="Cooper K."/>
            <person name="Vaishampayan P."/>
        </authorList>
    </citation>
    <scope>NUCLEOTIDE SEQUENCE [LARGE SCALE GENOMIC DNA]</scope>
    <source>
        <strain evidence="2 3">V1-29</strain>
    </source>
</reference>
<proteinExistence type="inferred from homology"/>
<comment type="caution">
    <text evidence="2">The sequence shown here is derived from an EMBL/GenBank/DDBJ whole genome shotgun (WGS) entry which is preliminary data.</text>
</comment>
<protein>
    <recommendedName>
        <fullName evidence="1">UPF0223 protein CUU66_20875</fullName>
    </recommendedName>
</protein>
<keyword evidence="3" id="KW-1185">Reference proteome</keyword>
<gene>
    <name evidence="2" type="ORF">CUU66_20875</name>
</gene>
<evidence type="ECO:0000256" key="1">
    <source>
        <dbReference type="HAMAP-Rule" id="MF_01041"/>
    </source>
</evidence>
<accession>A0A2N5M175</accession>
<dbReference type="PIRSF" id="PIRSF037260">
    <property type="entry name" value="UPF0223"/>
    <property type="match status" value="1"/>
</dbReference>
<dbReference type="SUPFAM" id="SSF158504">
    <property type="entry name" value="BH2638-like"/>
    <property type="match status" value="1"/>
</dbReference>
<dbReference type="AlphaFoldDB" id="A0A2N5M175"/>
<organism evidence="2 3">
    <name type="scientific">Peribacillus deserti</name>
    <dbReference type="NCBI Taxonomy" id="673318"/>
    <lineage>
        <taxon>Bacteria</taxon>
        <taxon>Bacillati</taxon>
        <taxon>Bacillota</taxon>
        <taxon>Bacilli</taxon>
        <taxon>Bacillales</taxon>
        <taxon>Bacillaceae</taxon>
        <taxon>Peribacillus</taxon>
    </lineage>
</organism>
<dbReference type="Gene3D" id="1.10.220.80">
    <property type="entry name" value="BH2638-like"/>
    <property type="match status" value="1"/>
</dbReference>
<dbReference type="InterPro" id="IPR007920">
    <property type="entry name" value="UPF0223"/>
</dbReference>
<comment type="similarity">
    <text evidence="1">Belongs to the UPF0223 family.</text>
</comment>
<dbReference type="Proteomes" id="UP000234748">
    <property type="component" value="Unassembled WGS sequence"/>
</dbReference>
<sequence>MDYQYPIDYSWSTDETIAVIHFFESVEQAYEKGISKEQFMDTYRRFKEIVPGKAEEKKLTGEFEEISGYSSYKVLQKAKSAEEGARLSMQS</sequence>
<dbReference type="OrthoDB" id="1649074at2"/>
<dbReference type="RefSeq" id="WP_101645323.1">
    <property type="nucleotide sequence ID" value="NZ_PGUY01000069.1"/>
</dbReference>
<dbReference type="InterPro" id="IPR023324">
    <property type="entry name" value="BH2638-like_sf"/>
</dbReference>
<dbReference type="NCBIfam" id="NF003353">
    <property type="entry name" value="PRK04387.1"/>
    <property type="match status" value="1"/>
</dbReference>
<dbReference type="HAMAP" id="MF_01041">
    <property type="entry name" value="UPF0223"/>
    <property type="match status" value="1"/>
</dbReference>